<organism evidence="1 2">
    <name type="scientific">Halioglobus japonicus</name>
    <dbReference type="NCBI Taxonomy" id="930805"/>
    <lineage>
        <taxon>Bacteria</taxon>
        <taxon>Pseudomonadati</taxon>
        <taxon>Pseudomonadota</taxon>
        <taxon>Gammaproteobacteria</taxon>
        <taxon>Cellvibrionales</taxon>
        <taxon>Halieaceae</taxon>
        <taxon>Halioglobus</taxon>
    </lineage>
</organism>
<keyword evidence="2" id="KW-1185">Reference proteome</keyword>
<comment type="caution">
    <text evidence="1">The sequence shown here is derived from an EMBL/GenBank/DDBJ whole genome shotgun (WGS) entry which is preliminary data.</text>
</comment>
<protein>
    <submittedName>
        <fullName evidence="1">Uncharacterized protein</fullName>
    </submittedName>
</protein>
<evidence type="ECO:0000313" key="2">
    <source>
        <dbReference type="Proteomes" id="UP000235162"/>
    </source>
</evidence>
<dbReference type="Proteomes" id="UP000235162">
    <property type="component" value="Unassembled WGS sequence"/>
</dbReference>
<dbReference type="AlphaFoldDB" id="A0AAP8MG37"/>
<gene>
    <name evidence="1" type="ORF">C0029_01165</name>
</gene>
<dbReference type="EMBL" id="PKUR01000001">
    <property type="protein sequence ID" value="PLW87235.1"/>
    <property type="molecule type" value="Genomic_DNA"/>
</dbReference>
<proteinExistence type="predicted"/>
<accession>A0AAP8MG37</accession>
<evidence type="ECO:0000313" key="1">
    <source>
        <dbReference type="EMBL" id="PLW87235.1"/>
    </source>
</evidence>
<reference evidence="1 2" key="1">
    <citation type="submission" date="2018-01" db="EMBL/GenBank/DDBJ databases">
        <title>The draft genome sequence of Halioglobus japonicus S1-36.</title>
        <authorList>
            <person name="Du Z.-J."/>
            <person name="Shi M.-J."/>
        </authorList>
    </citation>
    <scope>NUCLEOTIDE SEQUENCE [LARGE SCALE GENOMIC DNA]</scope>
    <source>
        <strain evidence="1 2">S1-36</strain>
    </source>
</reference>
<name>A0AAP8MG37_9GAMM</name>
<sequence length="99" mass="11482">MAVDFEKRELEDTQQNSDTDNQLFYRNKTKICNDAVTIFQTAKSGGIWHMRAYVGDADKYYQKSLRTKDKASAIDKATLRLLSNEHEESRAFVLTRTSR</sequence>
<dbReference type="KEGG" id="hja:BST95_17045"/>